<dbReference type="KEGG" id="lamb:KBB96_02225"/>
<sequence length="125" mass="13423">MLPFRFQILDGIPVSDQLVKAVQRAVLTGELAAGEKFPSVRVLAQELRISPTTAHKAVLELRDSGFLATRPGAGMVVVTPVGGSREQLVAQLIPACRDLLRQASLLGLTPDETLDAVRRALSEKP</sequence>
<feature type="domain" description="HTH gntR-type" evidence="4">
    <location>
        <begin position="12"/>
        <end position="80"/>
    </location>
</feature>
<gene>
    <name evidence="5" type="ORF">KBB96_02225</name>
</gene>
<dbReference type="Gene3D" id="1.10.10.10">
    <property type="entry name" value="Winged helix-like DNA-binding domain superfamily/Winged helix DNA-binding domain"/>
    <property type="match status" value="1"/>
</dbReference>
<dbReference type="AlphaFoldDB" id="A0A975PFP5"/>
<dbReference type="InterPro" id="IPR000524">
    <property type="entry name" value="Tscrpt_reg_HTH_GntR"/>
</dbReference>
<proteinExistence type="predicted"/>
<dbReference type="CDD" id="cd07377">
    <property type="entry name" value="WHTH_GntR"/>
    <property type="match status" value="1"/>
</dbReference>
<dbReference type="EMBL" id="CP073100">
    <property type="protein sequence ID" value="QUE51716.1"/>
    <property type="molecule type" value="Genomic_DNA"/>
</dbReference>
<keyword evidence="2" id="KW-0238">DNA-binding</keyword>
<protein>
    <submittedName>
        <fullName evidence="5">GntR family transcriptional regulator</fullName>
    </submittedName>
</protein>
<evidence type="ECO:0000313" key="6">
    <source>
        <dbReference type="Proteomes" id="UP000676169"/>
    </source>
</evidence>
<dbReference type="InterPro" id="IPR036388">
    <property type="entry name" value="WH-like_DNA-bd_sf"/>
</dbReference>
<dbReference type="Proteomes" id="UP000676169">
    <property type="component" value="Chromosome"/>
</dbReference>
<keyword evidence="3" id="KW-0804">Transcription</keyword>
<dbReference type="Pfam" id="PF00392">
    <property type="entry name" value="GntR"/>
    <property type="match status" value="1"/>
</dbReference>
<dbReference type="GO" id="GO:0003700">
    <property type="term" value="F:DNA-binding transcription factor activity"/>
    <property type="evidence" value="ECO:0007669"/>
    <property type="project" value="InterPro"/>
</dbReference>
<dbReference type="RefSeq" id="WP_211631855.1">
    <property type="nucleotide sequence ID" value="NZ_CP073100.1"/>
</dbReference>
<dbReference type="GO" id="GO:0003677">
    <property type="term" value="F:DNA binding"/>
    <property type="evidence" value="ECO:0007669"/>
    <property type="project" value="UniProtKB-KW"/>
</dbReference>
<evidence type="ECO:0000256" key="3">
    <source>
        <dbReference type="ARBA" id="ARBA00023163"/>
    </source>
</evidence>
<dbReference type="PANTHER" id="PTHR38445:SF7">
    <property type="entry name" value="GNTR-FAMILY TRANSCRIPTIONAL REGULATOR"/>
    <property type="match status" value="1"/>
</dbReference>
<evidence type="ECO:0000256" key="1">
    <source>
        <dbReference type="ARBA" id="ARBA00023015"/>
    </source>
</evidence>
<name>A0A975PFP5_9BACT</name>
<evidence type="ECO:0000256" key="2">
    <source>
        <dbReference type="ARBA" id="ARBA00023125"/>
    </source>
</evidence>
<reference evidence="5" key="1">
    <citation type="submission" date="2021-04" db="EMBL/GenBank/DDBJ databases">
        <title>Luteolibacter sp. 32A isolated from the skin of an Anderson's salamander (Ambystoma andersonii).</title>
        <authorList>
            <person name="Spergser J."/>
            <person name="Busse H.-J."/>
        </authorList>
    </citation>
    <scope>NUCLEOTIDE SEQUENCE</scope>
    <source>
        <strain evidence="5">32A</strain>
    </source>
</reference>
<evidence type="ECO:0000313" key="5">
    <source>
        <dbReference type="EMBL" id="QUE51716.1"/>
    </source>
</evidence>
<keyword evidence="6" id="KW-1185">Reference proteome</keyword>
<dbReference type="InterPro" id="IPR036390">
    <property type="entry name" value="WH_DNA-bd_sf"/>
</dbReference>
<dbReference type="PROSITE" id="PS50949">
    <property type="entry name" value="HTH_GNTR"/>
    <property type="match status" value="1"/>
</dbReference>
<keyword evidence="1" id="KW-0805">Transcription regulation</keyword>
<evidence type="ECO:0000259" key="4">
    <source>
        <dbReference type="PROSITE" id="PS50949"/>
    </source>
</evidence>
<accession>A0A975PFP5</accession>
<dbReference type="SUPFAM" id="SSF46785">
    <property type="entry name" value="Winged helix' DNA-binding domain"/>
    <property type="match status" value="1"/>
</dbReference>
<dbReference type="PANTHER" id="PTHR38445">
    <property type="entry name" value="HTH-TYPE TRANSCRIPTIONAL REPRESSOR YTRA"/>
    <property type="match status" value="1"/>
</dbReference>
<organism evidence="5 6">
    <name type="scientific">Luteolibacter ambystomatis</name>
    <dbReference type="NCBI Taxonomy" id="2824561"/>
    <lineage>
        <taxon>Bacteria</taxon>
        <taxon>Pseudomonadati</taxon>
        <taxon>Verrucomicrobiota</taxon>
        <taxon>Verrucomicrobiia</taxon>
        <taxon>Verrucomicrobiales</taxon>
        <taxon>Verrucomicrobiaceae</taxon>
        <taxon>Luteolibacter</taxon>
    </lineage>
</organism>
<dbReference type="SMART" id="SM00345">
    <property type="entry name" value="HTH_GNTR"/>
    <property type="match status" value="1"/>
</dbReference>